<dbReference type="GeneTree" id="ENSGT00940000164140"/>
<dbReference type="GO" id="GO:0008168">
    <property type="term" value="F:methyltransferase activity"/>
    <property type="evidence" value="ECO:0007669"/>
    <property type="project" value="UniProtKB-KW"/>
</dbReference>
<dbReference type="GO" id="GO:0032259">
    <property type="term" value="P:methylation"/>
    <property type="evidence" value="ECO:0007669"/>
    <property type="project" value="UniProtKB-KW"/>
</dbReference>
<keyword evidence="5" id="KW-1185">Reference proteome</keyword>
<name>A0A3B5KWX8_9TELE</name>
<keyword evidence="2" id="KW-0489">Methyltransferase</keyword>
<evidence type="ECO:0000313" key="5">
    <source>
        <dbReference type="Proteomes" id="UP000261380"/>
    </source>
</evidence>
<comment type="similarity">
    <text evidence="1">Belongs to the methyltransferase superfamily.</text>
</comment>
<dbReference type="Proteomes" id="UP000261380">
    <property type="component" value="Unplaced"/>
</dbReference>
<evidence type="ECO:0000256" key="1">
    <source>
        <dbReference type="ARBA" id="ARBA00008361"/>
    </source>
</evidence>
<keyword evidence="3" id="KW-0808">Transferase</keyword>
<proteinExistence type="inferred from homology"/>
<dbReference type="AlphaFoldDB" id="A0A3B5KWX8"/>
<evidence type="ECO:0000256" key="3">
    <source>
        <dbReference type="ARBA" id="ARBA00022679"/>
    </source>
</evidence>
<protein>
    <submittedName>
        <fullName evidence="4">Endothelin converting enzyme 2a</fullName>
    </submittedName>
</protein>
<dbReference type="Gene3D" id="3.40.50.150">
    <property type="entry name" value="Vaccinia Virus protein VP39"/>
    <property type="match status" value="2"/>
</dbReference>
<dbReference type="PANTHER" id="PTHR12176:SF80">
    <property type="entry name" value="EEF1A LYSINE METHYLTRANSFERASE 4"/>
    <property type="match status" value="1"/>
</dbReference>
<evidence type="ECO:0000313" key="4">
    <source>
        <dbReference type="Ensembl" id="ENSXCOP00000002131.1"/>
    </source>
</evidence>
<reference evidence="4" key="2">
    <citation type="submission" date="2025-09" db="UniProtKB">
        <authorList>
            <consortium name="Ensembl"/>
        </authorList>
    </citation>
    <scope>IDENTIFICATION</scope>
</reference>
<sequence length="185" mass="21708">VILPPYLPDKNSSYKDVAYWDDRYRTEQQYDWLGNFSSFKHHLEKIIKKEDSILILGWCFFHSHIWTSSVPTLQHQCLLSWWTSDGICTISRCLKPGGCFVSITFAQPFFRKRLYARTAYNWSVRHDSYGEGFQYFVYVMTKGEQLSPEDAALEQRLLEEPKSQPASCPTPQDEEDNDFLCNINL</sequence>
<dbReference type="InterPro" id="IPR029063">
    <property type="entry name" value="SAM-dependent_MTases_sf"/>
</dbReference>
<evidence type="ECO:0000256" key="2">
    <source>
        <dbReference type="ARBA" id="ARBA00022603"/>
    </source>
</evidence>
<organism evidence="4 5">
    <name type="scientific">Xiphophorus couchianus</name>
    <name type="common">Monterrey platyfish</name>
    <dbReference type="NCBI Taxonomy" id="32473"/>
    <lineage>
        <taxon>Eukaryota</taxon>
        <taxon>Metazoa</taxon>
        <taxon>Chordata</taxon>
        <taxon>Craniata</taxon>
        <taxon>Vertebrata</taxon>
        <taxon>Euteleostomi</taxon>
        <taxon>Actinopterygii</taxon>
        <taxon>Neopterygii</taxon>
        <taxon>Teleostei</taxon>
        <taxon>Neoteleostei</taxon>
        <taxon>Acanthomorphata</taxon>
        <taxon>Ovalentaria</taxon>
        <taxon>Atherinomorphae</taxon>
        <taxon>Cyprinodontiformes</taxon>
        <taxon>Poeciliidae</taxon>
        <taxon>Poeciliinae</taxon>
        <taxon>Xiphophorus</taxon>
    </lineage>
</organism>
<dbReference type="Ensembl" id="ENSXCOT00000002162.1">
    <property type="protein sequence ID" value="ENSXCOP00000002131.1"/>
    <property type="gene ID" value="ENSXCOG00000001705.1"/>
</dbReference>
<accession>A0A3B5KWX8</accession>
<reference evidence="4" key="1">
    <citation type="submission" date="2025-08" db="UniProtKB">
        <authorList>
            <consortium name="Ensembl"/>
        </authorList>
    </citation>
    <scope>IDENTIFICATION</scope>
</reference>
<dbReference type="InterPro" id="IPR051419">
    <property type="entry name" value="Lys/N-term_MeTrsfase_sf"/>
</dbReference>
<dbReference type="PANTHER" id="PTHR12176">
    <property type="entry name" value="SAM-DEPENDENT METHYLTRANSFERASE SUPERFAMILY PROTEIN"/>
    <property type="match status" value="1"/>
</dbReference>